<keyword evidence="3" id="KW-0732">Signal</keyword>
<gene>
    <name evidence="8" type="ORF">GOP47_0006796</name>
</gene>
<evidence type="ECO:0000313" key="8">
    <source>
        <dbReference type="EMBL" id="KAI5079125.1"/>
    </source>
</evidence>
<dbReference type="GO" id="GO:0004252">
    <property type="term" value="F:serine-type endopeptidase activity"/>
    <property type="evidence" value="ECO:0007669"/>
    <property type="project" value="InterPro"/>
</dbReference>
<dbReference type="InterPro" id="IPR045051">
    <property type="entry name" value="SBT"/>
</dbReference>
<name>A0A9D4V3K1_ADICA</name>
<dbReference type="Proteomes" id="UP000886520">
    <property type="component" value="Chromosome 6"/>
</dbReference>
<keyword evidence="4" id="KW-0378">Hydrolase</keyword>
<evidence type="ECO:0000259" key="7">
    <source>
        <dbReference type="Pfam" id="PF00082"/>
    </source>
</evidence>
<protein>
    <recommendedName>
        <fullName evidence="7">Peptidase S8/S53 domain-containing protein</fullName>
    </recommendedName>
</protein>
<dbReference type="InterPro" id="IPR023828">
    <property type="entry name" value="Peptidase_S8_Ser-AS"/>
</dbReference>
<accession>A0A9D4V3K1</accession>
<dbReference type="AlphaFoldDB" id="A0A9D4V3K1"/>
<comment type="caution">
    <text evidence="6">Lacks conserved residue(s) required for the propagation of feature annotation.</text>
</comment>
<dbReference type="PROSITE" id="PS00138">
    <property type="entry name" value="SUBTILASE_SER"/>
    <property type="match status" value="1"/>
</dbReference>
<dbReference type="InterPro" id="IPR036852">
    <property type="entry name" value="Peptidase_S8/S53_dom_sf"/>
</dbReference>
<evidence type="ECO:0000256" key="5">
    <source>
        <dbReference type="ARBA" id="ARBA00022825"/>
    </source>
</evidence>
<evidence type="ECO:0000313" key="9">
    <source>
        <dbReference type="Proteomes" id="UP000886520"/>
    </source>
</evidence>
<sequence>MILGNDEVRGYELDEDRHFLPATNVGYQDALANKKYISTESSPKAYIEFQGTKVGTKPAPAVTSFSSRGPNPITPEILKPYITAPGLNILAAWTDLVFPGSIRKAIEFNIISGTSMSCPHVVGVTALLKAAHPTWSPAAIRSALMTSARPSQLTRPDKRSQIWRL</sequence>
<dbReference type="PANTHER" id="PTHR10795">
    <property type="entry name" value="PROPROTEIN CONVERTASE SUBTILISIN/KEXIN"/>
    <property type="match status" value="1"/>
</dbReference>
<dbReference type="Gene3D" id="3.40.50.200">
    <property type="entry name" value="Peptidase S8/S53 domain"/>
    <property type="match status" value="1"/>
</dbReference>
<evidence type="ECO:0000256" key="6">
    <source>
        <dbReference type="PROSITE-ProRule" id="PRU01240"/>
    </source>
</evidence>
<dbReference type="GO" id="GO:0006508">
    <property type="term" value="P:proteolysis"/>
    <property type="evidence" value="ECO:0007669"/>
    <property type="project" value="UniProtKB-KW"/>
</dbReference>
<evidence type="ECO:0000256" key="1">
    <source>
        <dbReference type="ARBA" id="ARBA00011073"/>
    </source>
</evidence>
<evidence type="ECO:0000256" key="4">
    <source>
        <dbReference type="ARBA" id="ARBA00022801"/>
    </source>
</evidence>
<keyword evidence="5" id="KW-0720">Serine protease</keyword>
<dbReference type="CDD" id="cd02120">
    <property type="entry name" value="PA_subtilisin_like"/>
    <property type="match status" value="1"/>
</dbReference>
<dbReference type="InterPro" id="IPR000209">
    <property type="entry name" value="Peptidase_S8/S53_dom"/>
</dbReference>
<comment type="caution">
    <text evidence="8">The sequence shown here is derived from an EMBL/GenBank/DDBJ whole genome shotgun (WGS) entry which is preliminary data.</text>
</comment>
<dbReference type="EMBL" id="JABFUD020000006">
    <property type="protein sequence ID" value="KAI5079125.1"/>
    <property type="molecule type" value="Genomic_DNA"/>
</dbReference>
<dbReference type="SUPFAM" id="SSF52743">
    <property type="entry name" value="Subtilisin-like"/>
    <property type="match status" value="1"/>
</dbReference>
<comment type="similarity">
    <text evidence="1 6">Belongs to the peptidase S8 family.</text>
</comment>
<dbReference type="Pfam" id="PF00082">
    <property type="entry name" value="Peptidase_S8"/>
    <property type="match status" value="1"/>
</dbReference>
<proteinExistence type="inferred from homology"/>
<keyword evidence="9" id="KW-1185">Reference proteome</keyword>
<dbReference type="OrthoDB" id="4803627at2759"/>
<feature type="domain" description="Peptidase S8/S53" evidence="7">
    <location>
        <begin position="57"/>
        <end position="155"/>
    </location>
</feature>
<organism evidence="8 9">
    <name type="scientific">Adiantum capillus-veneris</name>
    <name type="common">Maidenhair fern</name>
    <dbReference type="NCBI Taxonomy" id="13818"/>
    <lineage>
        <taxon>Eukaryota</taxon>
        <taxon>Viridiplantae</taxon>
        <taxon>Streptophyta</taxon>
        <taxon>Embryophyta</taxon>
        <taxon>Tracheophyta</taxon>
        <taxon>Polypodiopsida</taxon>
        <taxon>Polypodiidae</taxon>
        <taxon>Polypodiales</taxon>
        <taxon>Pteridineae</taxon>
        <taxon>Pteridaceae</taxon>
        <taxon>Vittarioideae</taxon>
        <taxon>Adiantum</taxon>
    </lineage>
</organism>
<keyword evidence="2" id="KW-0645">Protease</keyword>
<reference evidence="8" key="1">
    <citation type="submission" date="2021-01" db="EMBL/GenBank/DDBJ databases">
        <title>Adiantum capillus-veneris genome.</title>
        <authorList>
            <person name="Fang Y."/>
            <person name="Liao Q."/>
        </authorList>
    </citation>
    <scope>NUCLEOTIDE SEQUENCE</scope>
    <source>
        <strain evidence="8">H3</strain>
        <tissue evidence="8">Leaf</tissue>
    </source>
</reference>
<dbReference type="Gene3D" id="3.50.30.30">
    <property type="match status" value="1"/>
</dbReference>
<dbReference type="PROSITE" id="PS51892">
    <property type="entry name" value="SUBTILASE"/>
    <property type="match status" value="1"/>
</dbReference>
<evidence type="ECO:0000256" key="2">
    <source>
        <dbReference type="ARBA" id="ARBA00022670"/>
    </source>
</evidence>
<evidence type="ECO:0000256" key="3">
    <source>
        <dbReference type="ARBA" id="ARBA00022729"/>
    </source>
</evidence>